<accession>A0A6G1JKM3</accession>
<dbReference type="EMBL" id="MU005570">
    <property type="protein sequence ID" value="KAF2690685.1"/>
    <property type="molecule type" value="Genomic_DNA"/>
</dbReference>
<feature type="transmembrane region" description="Helical" evidence="1">
    <location>
        <begin position="57"/>
        <end position="78"/>
    </location>
</feature>
<evidence type="ECO:0000313" key="2">
    <source>
        <dbReference type="EMBL" id="KAF2690685.1"/>
    </source>
</evidence>
<keyword evidence="1" id="KW-0472">Membrane</keyword>
<reference evidence="2" key="1">
    <citation type="journal article" date="2020" name="Stud. Mycol.">
        <title>101 Dothideomycetes genomes: a test case for predicting lifestyles and emergence of pathogens.</title>
        <authorList>
            <person name="Haridas S."/>
            <person name="Albert R."/>
            <person name="Binder M."/>
            <person name="Bloem J."/>
            <person name="Labutti K."/>
            <person name="Salamov A."/>
            <person name="Andreopoulos B."/>
            <person name="Baker S."/>
            <person name="Barry K."/>
            <person name="Bills G."/>
            <person name="Bluhm B."/>
            <person name="Cannon C."/>
            <person name="Castanera R."/>
            <person name="Culley D."/>
            <person name="Daum C."/>
            <person name="Ezra D."/>
            <person name="Gonzalez J."/>
            <person name="Henrissat B."/>
            <person name="Kuo A."/>
            <person name="Liang C."/>
            <person name="Lipzen A."/>
            <person name="Lutzoni F."/>
            <person name="Magnuson J."/>
            <person name="Mondo S."/>
            <person name="Nolan M."/>
            <person name="Ohm R."/>
            <person name="Pangilinan J."/>
            <person name="Park H.-J."/>
            <person name="Ramirez L."/>
            <person name="Alfaro M."/>
            <person name="Sun H."/>
            <person name="Tritt A."/>
            <person name="Yoshinaga Y."/>
            <person name="Zwiers L.-H."/>
            <person name="Turgeon B."/>
            <person name="Goodwin S."/>
            <person name="Spatafora J."/>
            <person name="Crous P."/>
            <person name="Grigoriev I."/>
        </authorList>
    </citation>
    <scope>NUCLEOTIDE SEQUENCE</scope>
    <source>
        <strain evidence="2">CBS 122367</strain>
    </source>
</reference>
<keyword evidence="1" id="KW-1133">Transmembrane helix</keyword>
<sequence>MITGFAVPILSAYALTKSSLEASWKVSLGIFLMTRKAARVIGLLSGMFLGKGFGSQVLLIDILYSIFGMFALGTVGVWEVWRTGSMVLTYIPDIGRPAELARIYLGSFLATVPGVAIATLYFFTGNAIIPLVPIAVVLKEKAFAKLALRLWVAWVCFFAFFFVTPFLMIWE</sequence>
<gene>
    <name evidence="2" type="ORF">K458DRAFT_382262</name>
</gene>
<feature type="transmembrane region" description="Helical" evidence="1">
    <location>
        <begin position="150"/>
        <end position="170"/>
    </location>
</feature>
<feature type="transmembrane region" description="Helical" evidence="1">
    <location>
        <begin position="115"/>
        <end position="138"/>
    </location>
</feature>
<evidence type="ECO:0000313" key="3">
    <source>
        <dbReference type="Proteomes" id="UP000799291"/>
    </source>
</evidence>
<dbReference type="AlphaFoldDB" id="A0A6G1JKM3"/>
<dbReference type="OrthoDB" id="3770929at2759"/>
<dbReference type="Proteomes" id="UP000799291">
    <property type="component" value="Unassembled WGS sequence"/>
</dbReference>
<keyword evidence="3" id="KW-1185">Reference proteome</keyword>
<proteinExistence type="predicted"/>
<organism evidence="2 3">
    <name type="scientific">Lentithecium fluviatile CBS 122367</name>
    <dbReference type="NCBI Taxonomy" id="1168545"/>
    <lineage>
        <taxon>Eukaryota</taxon>
        <taxon>Fungi</taxon>
        <taxon>Dikarya</taxon>
        <taxon>Ascomycota</taxon>
        <taxon>Pezizomycotina</taxon>
        <taxon>Dothideomycetes</taxon>
        <taxon>Pleosporomycetidae</taxon>
        <taxon>Pleosporales</taxon>
        <taxon>Massarineae</taxon>
        <taxon>Lentitheciaceae</taxon>
        <taxon>Lentithecium</taxon>
    </lineage>
</organism>
<name>A0A6G1JKM3_9PLEO</name>
<protein>
    <submittedName>
        <fullName evidence="2">Uncharacterized protein</fullName>
    </submittedName>
</protein>
<evidence type="ECO:0000256" key="1">
    <source>
        <dbReference type="SAM" id="Phobius"/>
    </source>
</evidence>
<keyword evidence="1" id="KW-0812">Transmembrane</keyword>